<organism evidence="1 2">
    <name type="scientific">Aureobasidium pullulans</name>
    <name type="common">Black yeast</name>
    <name type="synonym">Pullularia pullulans</name>
    <dbReference type="NCBI Taxonomy" id="5580"/>
    <lineage>
        <taxon>Eukaryota</taxon>
        <taxon>Fungi</taxon>
        <taxon>Dikarya</taxon>
        <taxon>Ascomycota</taxon>
        <taxon>Pezizomycotina</taxon>
        <taxon>Dothideomycetes</taxon>
        <taxon>Dothideomycetidae</taxon>
        <taxon>Dothideales</taxon>
        <taxon>Saccotheciaceae</taxon>
        <taxon>Aureobasidium</taxon>
    </lineage>
</organism>
<accession>A0A4S8SLQ6</accession>
<gene>
    <name evidence="1" type="ORF">D6D28_04192</name>
</gene>
<protein>
    <recommendedName>
        <fullName evidence="3">Apple domain-containing protein</fullName>
    </recommendedName>
</protein>
<evidence type="ECO:0008006" key="3">
    <source>
        <dbReference type="Google" id="ProtNLM"/>
    </source>
</evidence>
<comment type="caution">
    <text evidence="1">The sequence shown here is derived from an EMBL/GenBank/DDBJ whole genome shotgun (WGS) entry which is preliminary data.</text>
</comment>
<evidence type="ECO:0000313" key="2">
    <source>
        <dbReference type="Proteomes" id="UP000304951"/>
    </source>
</evidence>
<sequence>MLSFRSELHSNMRSFTVAAAFAALTVANPLPQEIDWAAVDALAPIPTVTIPIVDVSAQASTVAYEPSAAATSIAAAVKASGVDSDAPTGLKARGAAICKPQPLGAGPAPKEDTPEAFLAYPEFSTKANAASTPSGYYNTFKDLKASNNAYGYMGYTVLSEYSTDICASKCDAIEGCAAFNLYYERDPTVNPNDQSCANPPSTTNIKCVFWGGPVNGENAKNAGQWRKDFHVVIAGSNGYVSNKIVTPPGCTTPVYLGNAAINAPFDCNGKDTYLGVRIFQKGPFDISKCAAACEAQADYARAHPPANGGEIKTCQFFNTYMLMKNGSPVGQYCSLYSASWPSSYATNFGQYRGSDKYSVEWSYISSNSTNPNPACKPKA</sequence>
<dbReference type="AlphaFoldDB" id="A0A4S8SLQ6"/>
<proteinExistence type="predicted"/>
<name>A0A4S8SLQ6_AURPU</name>
<evidence type="ECO:0000313" key="1">
    <source>
        <dbReference type="EMBL" id="THV71777.1"/>
    </source>
</evidence>
<dbReference type="PANTHER" id="PTHR36578:SF2">
    <property type="entry name" value="PA14 DOMAIN-CONTAINING PROTEIN"/>
    <property type="match status" value="1"/>
</dbReference>
<reference evidence="1 2" key="1">
    <citation type="submission" date="2018-10" db="EMBL/GenBank/DDBJ databases">
        <title>Fifty Aureobasidium pullulans genomes reveal a recombining polyextremotolerant generalist.</title>
        <authorList>
            <person name="Gostincar C."/>
            <person name="Turk M."/>
            <person name="Zajc J."/>
            <person name="Gunde-Cimerman N."/>
        </authorList>
    </citation>
    <scope>NUCLEOTIDE SEQUENCE [LARGE SCALE GENOMIC DNA]</scope>
    <source>
        <strain evidence="1 2">EXF-11900</strain>
    </source>
</reference>
<dbReference type="EMBL" id="QZAF01000139">
    <property type="protein sequence ID" value="THV71777.1"/>
    <property type="molecule type" value="Genomic_DNA"/>
</dbReference>
<dbReference type="Proteomes" id="UP000304951">
    <property type="component" value="Unassembled WGS sequence"/>
</dbReference>
<dbReference type="PANTHER" id="PTHR36578">
    <property type="entry name" value="CHROMOSOME 15, WHOLE GENOME SHOTGUN SEQUENCE"/>
    <property type="match status" value="1"/>
</dbReference>